<keyword evidence="7 8" id="KW-0624">Polysaccharide degradation</keyword>
<sequence>MPRPHAASTSYKLACATAHPTLNLKRSIKKTATSSALAARSRTMPSPSSSRALVLIAGLVVSLLSGGSHVAADGHPDYADALGKAILFFQGQRSGQLPLDQAVTWRSNSGLSDGSAANGDLTVAWQVDLTGGYYDGGDNVKFGFPMAFSTTMLSWSVLEHGGKMKARVHEARAAVRWGADYLLKAATQTPGRLYVGVGDPDADHHCWERPEDMDTPRNVYSVSASAPGSDVAGETAAALAAASMVFKAADRDYSRRLLAAARDVMELAVQSQGKYSDSIGGDIGAYYQSYSGYKDELLWGSAWLLWATKNSSYLGYIYSLGDNDSVDMFSWDNKLAGARVLLSRVRVSRSRPRHTGQPCHDFTRHEFRVLVNGDTAMDPFRQQAEDFFCRILPGSPSSTTQYTAGGLMHKSGDANLQYVASASFLLATYAKYMAVSKHTFSCQNLPATAKTLRGLAKKQVDYILGANPQGMSYMVNFGARWPQRIHHRASSLPSVASHPEHIGCQEGYQSYYSSGAANPNVHTGAVVGGPDENDAFPDDRGDYARSEPTTYTNAPLVGCLAYLAGQEQGRSRGVAVEKKMAMSSALTMSPPPSPRPLVLITGLVVSLLSGGSHVVADGHPDYAEALGKAILFFQGQRSGQLPPDQAVTWRSNSGLSDGSAANVDLTGGYYDAGDNVKFGFPMAFSMTMLSWSVLEHGGKMKARVHDARAAVRWGADYLLKAATQTPGTLYVGVGDPDADHRCWERPEDMDTPRTVYSVSASAPGSDVAGETAAALAAASMVFRAADPAYSRRLLAAARDVMELALASSWNAVRTRANVRGHVHGDELLWASAWLLWASKDSSYLGCFYSLGGNHSVDMFSWDNKLAGARVLLSRRALVNGDTAMEPFRQQAEEFFCRILPGSPSSTTQYTPGGLMHKDRYTNLQYVASASFLLATYAKYMAVSKYTFSCQSLPVTAKTLRALAKKQVHIFFTVIFVDYILGANPQGMSYMVKFGARWPQRIHHRASSLPSLASHLEHIGCQEGYQSYYYSGAANPNVHTGAVVGGPDENDSFPDDRGDFARSEPTTYTNAPLVGCLAYLAGAYKSGYN</sequence>
<gene>
    <name evidence="11" type="ORF">HU200_027349</name>
</gene>
<keyword evidence="4 9" id="KW-0136">Cellulose degradation</keyword>
<dbReference type="Pfam" id="PF00759">
    <property type="entry name" value="Glyco_hydro_9"/>
    <property type="match status" value="2"/>
</dbReference>
<dbReference type="SUPFAM" id="SSF48208">
    <property type="entry name" value="Six-hairpin glycosidases"/>
    <property type="match status" value="2"/>
</dbReference>
<feature type="domain" description="Glycoside hydrolase family 9" evidence="10">
    <location>
        <begin position="622"/>
        <end position="1076"/>
    </location>
</feature>
<evidence type="ECO:0000313" key="11">
    <source>
        <dbReference type="EMBL" id="KAF8714818.1"/>
    </source>
</evidence>
<feature type="domain" description="Glycoside hydrolase family 9" evidence="10">
    <location>
        <begin position="78"/>
        <end position="560"/>
    </location>
</feature>
<dbReference type="Proteomes" id="UP000636709">
    <property type="component" value="Unassembled WGS sequence"/>
</dbReference>
<evidence type="ECO:0000256" key="8">
    <source>
        <dbReference type="PROSITE-ProRule" id="PRU10060"/>
    </source>
</evidence>
<feature type="active site" evidence="8">
    <location>
        <position position="1063"/>
    </location>
</feature>
<feature type="active site" evidence="8">
    <location>
        <position position="538"/>
    </location>
</feature>
<evidence type="ECO:0000256" key="3">
    <source>
        <dbReference type="ARBA" id="ARBA00022801"/>
    </source>
</evidence>
<dbReference type="InterPro" id="IPR008928">
    <property type="entry name" value="6-hairpin_glycosidase_sf"/>
</dbReference>
<dbReference type="PROSITE" id="PS00698">
    <property type="entry name" value="GH9_3"/>
    <property type="match status" value="2"/>
</dbReference>
<comment type="caution">
    <text evidence="11">The sequence shown here is derived from an EMBL/GenBank/DDBJ whole genome shotgun (WGS) entry which is preliminary data.</text>
</comment>
<keyword evidence="12" id="KW-1185">Reference proteome</keyword>
<feature type="active site" evidence="8">
    <location>
        <position position="547"/>
    </location>
</feature>
<dbReference type="EC" id="3.2.1.4" evidence="9"/>
<dbReference type="OrthoDB" id="10257085at2759"/>
<keyword evidence="6 8" id="KW-0326">Glycosidase</keyword>
<dbReference type="InterPro" id="IPR001701">
    <property type="entry name" value="Glyco_hydro_9"/>
</dbReference>
<evidence type="ECO:0000256" key="1">
    <source>
        <dbReference type="ARBA" id="ARBA00000966"/>
    </source>
</evidence>
<comment type="similarity">
    <text evidence="2 8 9">Belongs to the glycosyl hydrolase 9 (cellulase E) family.</text>
</comment>
<feature type="active site" evidence="8">
    <location>
        <position position="1054"/>
    </location>
</feature>
<keyword evidence="3 8" id="KW-0378">Hydrolase</keyword>
<evidence type="ECO:0000256" key="6">
    <source>
        <dbReference type="ARBA" id="ARBA00023295"/>
    </source>
</evidence>
<comment type="catalytic activity">
    <reaction evidence="1 9">
        <text>Endohydrolysis of (1-&gt;4)-beta-D-glucosidic linkages in cellulose, lichenin and cereal beta-D-glucans.</text>
        <dbReference type="EC" id="3.2.1.4"/>
    </reaction>
</comment>
<evidence type="ECO:0000256" key="5">
    <source>
        <dbReference type="ARBA" id="ARBA00023277"/>
    </source>
</evidence>
<dbReference type="Gene3D" id="1.50.10.10">
    <property type="match status" value="2"/>
</dbReference>
<dbReference type="FunFam" id="1.50.10.10:FF:000020">
    <property type="entry name" value="Endoglucanase"/>
    <property type="match status" value="2"/>
</dbReference>
<name>A0A835BX00_9POAL</name>
<dbReference type="GO" id="GO:0008810">
    <property type="term" value="F:cellulase activity"/>
    <property type="evidence" value="ECO:0007669"/>
    <property type="project" value="UniProtKB-EC"/>
</dbReference>
<dbReference type="InterPro" id="IPR033126">
    <property type="entry name" value="Glyco_hydro_9_Asp/Glu_AS"/>
</dbReference>
<dbReference type="InterPro" id="IPR012341">
    <property type="entry name" value="6hp_glycosidase-like_sf"/>
</dbReference>
<keyword evidence="5 8" id="KW-0119">Carbohydrate metabolism</keyword>
<dbReference type="EMBL" id="JACEFO010001734">
    <property type="protein sequence ID" value="KAF8714818.1"/>
    <property type="molecule type" value="Genomic_DNA"/>
</dbReference>
<organism evidence="11 12">
    <name type="scientific">Digitaria exilis</name>
    <dbReference type="NCBI Taxonomy" id="1010633"/>
    <lineage>
        <taxon>Eukaryota</taxon>
        <taxon>Viridiplantae</taxon>
        <taxon>Streptophyta</taxon>
        <taxon>Embryophyta</taxon>
        <taxon>Tracheophyta</taxon>
        <taxon>Spermatophyta</taxon>
        <taxon>Magnoliopsida</taxon>
        <taxon>Liliopsida</taxon>
        <taxon>Poales</taxon>
        <taxon>Poaceae</taxon>
        <taxon>PACMAD clade</taxon>
        <taxon>Panicoideae</taxon>
        <taxon>Panicodae</taxon>
        <taxon>Paniceae</taxon>
        <taxon>Anthephorinae</taxon>
        <taxon>Digitaria</taxon>
    </lineage>
</organism>
<reference evidence="11" key="1">
    <citation type="submission" date="2020-07" db="EMBL/GenBank/DDBJ databases">
        <title>Genome sequence and genetic diversity analysis of an under-domesticated orphan crop, white fonio (Digitaria exilis).</title>
        <authorList>
            <person name="Bennetzen J.L."/>
            <person name="Chen S."/>
            <person name="Ma X."/>
            <person name="Wang X."/>
            <person name="Yssel A.E.J."/>
            <person name="Chaluvadi S.R."/>
            <person name="Johnson M."/>
            <person name="Gangashetty P."/>
            <person name="Hamidou F."/>
            <person name="Sanogo M.D."/>
            <person name="Zwaenepoel A."/>
            <person name="Wallace J."/>
            <person name="Van De Peer Y."/>
            <person name="Van Deynze A."/>
        </authorList>
    </citation>
    <scope>NUCLEOTIDE SEQUENCE</scope>
    <source>
        <tissue evidence="11">Leaves</tissue>
    </source>
</reference>
<evidence type="ECO:0000256" key="2">
    <source>
        <dbReference type="ARBA" id="ARBA00007072"/>
    </source>
</evidence>
<evidence type="ECO:0000259" key="10">
    <source>
        <dbReference type="Pfam" id="PF00759"/>
    </source>
</evidence>
<dbReference type="PANTHER" id="PTHR22298">
    <property type="entry name" value="ENDO-1,4-BETA-GLUCANASE"/>
    <property type="match status" value="1"/>
</dbReference>
<proteinExistence type="inferred from homology"/>
<dbReference type="GO" id="GO:0030245">
    <property type="term" value="P:cellulose catabolic process"/>
    <property type="evidence" value="ECO:0007669"/>
    <property type="project" value="UniProtKB-KW"/>
</dbReference>
<accession>A0A835BX00</accession>
<evidence type="ECO:0000256" key="9">
    <source>
        <dbReference type="RuleBase" id="RU361166"/>
    </source>
</evidence>
<protein>
    <recommendedName>
        <fullName evidence="9">Endoglucanase</fullName>
        <ecNumber evidence="9">3.2.1.4</ecNumber>
    </recommendedName>
</protein>
<evidence type="ECO:0000256" key="4">
    <source>
        <dbReference type="ARBA" id="ARBA00023001"/>
    </source>
</evidence>
<dbReference type="AlphaFoldDB" id="A0A835BX00"/>
<evidence type="ECO:0000313" key="12">
    <source>
        <dbReference type="Proteomes" id="UP000636709"/>
    </source>
</evidence>
<evidence type="ECO:0000256" key="7">
    <source>
        <dbReference type="ARBA" id="ARBA00023326"/>
    </source>
</evidence>